<reference evidence="4 5" key="1">
    <citation type="submission" date="2017-11" db="EMBL/GenBank/DDBJ databases">
        <title>Evolution of Phototrophy in the Chloroflexi Phylum Driven by Horizontal Gene Transfer.</title>
        <authorList>
            <person name="Ward L.M."/>
            <person name="Hemp J."/>
            <person name="Shih P.M."/>
            <person name="Mcglynn S.E."/>
            <person name="Fischer W."/>
        </authorList>
    </citation>
    <scope>NUCLEOTIDE SEQUENCE [LARGE SCALE GENOMIC DNA]</scope>
    <source>
        <strain evidence="3">CP1_1M</strain>
        <strain evidence="2">JP3_13</strain>
    </source>
</reference>
<accession>A0A2M8PYG5</accession>
<feature type="domain" description="VWFA" evidence="1">
    <location>
        <begin position="14"/>
        <end position="205"/>
    </location>
</feature>
<protein>
    <recommendedName>
        <fullName evidence="1">VWFA domain-containing protein</fullName>
    </recommendedName>
</protein>
<evidence type="ECO:0000313" key="3">
    <source>
        <dbReference type="EMBL" id="PJF42560.1"/>
    </source>
</evidence>
<comment type="caution">
    <text evidence="2">The sequence shown here is derived from an EMBL/GenBank/DDBJ whole genome shotgun (WGS) entry which is preliminary data.</text>
</comment>
<evidence type="ECO:0000313" key="4">
    <source>
        <dbReference type="Proteomes" id="UP000228947"/>
    </source>
</evidence>
<dbReference type="PROSITE" id="PS50234">
    <property type="entry name" value="VWFA"/>
    <property type="match status" value="1"/>
</dbReference>
<gene>
    <name evidence="2" type="ORF">CUN49_15730</name>
    <name evidence="3" type="ORF">CUN50_03750</name>
</gene>
<dbReference type="InterPro" id="IPR036465">
    <property type="entry name" value="vWFA_dom_sf"/>
</dbReference>
<evidence type="ECO:0000259" key="1">
    <source>
        <dbReference type="PROSITE" id="PS50234"/>
    </source>
</evidence>
<name>A0A2M8PA54_9CHLR</name>
<dbReference type="EMBL" id="PGTL01000014">
    <property type="protein sequence ID" value="PJF42560.1"/>
    <property type="molecule type" value="Genomic_DNA"/>
</dbReference>
<dbReference type="Gene3D" id="3.40.50.410">
    <property type="entry name" value="von Willebrand factor, type A domain"/>
    <property type="match status" value="1"/>
</dbReference>
<dbReference type="InterPro" id="IPR002035">
    <property type="entry name" value="VWF_A"/>
</dbReference>
<dbReference type="EMBL" id="PGTM01000400">
    <property type="protein sequence ID" value="PJF34426.1"/>
    <property type="molecule type" value="Genomic_DNA"/>
</dbReference>
<dbReference type="Proteomes" id="UP000229681">
    <property type="component" value="Unassembled WGS sequence"/>
</dbReference>
<dbReference type="CDD" id="cd00198">
    <property type="entry name" value="vWFA"/>
    <property type="match status" value="1"/>
</dbReference>
<dbReference type="AlphaFoldDB" id="A0A2M8PA54"/>
<evidence type="ECO:0000313" key="2">
    <source>
        <dbReference type="EMBL" id="PJF34426.1"/>
    </source>
</evidence>
<sequence>MPYTAVATSTTPVLIIYLLDISGSMSQMLGDKRRVEIVSDALQEIATEMVARSTKGELVAPRYRLAIYAYESQVHDVLGGIRTIDQFVRDGVPEFSPRGGTNTAAAFLAAENLLAQELPYIQTHPAPLICHMTDGEYQGDDPTPIVQRIMQMGTQDGNVLVENIFISDKILKQPIDDPFSWPGVTSEAELANDYARTLLRMSSPIPESYRTEMQEFGYNLQPHAPMLFPAQTRELIRMAFTMSGATPVA</sequence>
<organism evidence="2 5">
    <name type="scientific">Candidatus Thermofonsia Clade 1 bacterium</name>
    <dbReference type="NCBI Taxonomy" id="2364210"/>
    <lineage>
        <taxon>Bacteria</taxon>
        <taxon>Bacillati</taxon>
        <taxon>Chloroflexota</taxon>
        <taxon>Candidatus Thermofontia</taxon>
        <taxon>Candidatus Thermofonsia Clade 1</taxon>
    </lineage>
</organism>
<dbReference type="Pfam" id="PF13519">
    <property type="entry name" value="VWA_2"/>
    <property type="match status" value="1"/>
</dbReference>
<dbReference type="Proteomes" id="UP000228947">
    <property type="component" value="Unassembled WGS sequence"/>
</dbReference>
<evidence type="ECO:0000313" key="5">
    <source>
        <dbReference type="Proteomes" id="UP000229681"/>
    </source>
</evidence>
<dbReference type="SUPFAM" id="SSF53300">
    <property type="entry name" value="vWA-like"/>
    <property type="match status" value="1"/>
</dbReference>
<proteinExistence type="predicted"/>
<accession>A0A2M8PA54</accession>